<dbReference type="KEGG" id="tse:THMIRHAS_12500"/>
<evidence type="ECO:0000313" key="2">
    <source>
        <dbReference type="EMBL" id="BBP45877.1"/>
    </source>
</evidence>
<proteinExistence type="predicted"/>
<reference evidence="3" key="1">
    <citation type="submission" date="2019-11" db="EMBL/GenBank/DDBJ databases">
        <title>Isolation and characterization of two novel species in the genus Thiomicrorhabdus.</title>
        <authorList>
            <person name="Mochizuki J."/>
            <person name="Kojima H."/>
            <person name="Fukui M."/>
        </authorList>
    </citation>
    <scope>NUCLEOTIDE SEQUENCE [LARGE SCALE GENOMIC DNA]</scope>
    <source>
        <strain evidence="3">aks77</strain>
    </source>
</reference>
<dbReference type="EMBL" id="AP021889">
    <property type="protein sequence ID" value="BBP45877.1"/>
    <property type="molecule type" value="Genomic_DNA"/>
</dbReference>
<feature type="coiled-coil region" evidence="1">
    <location>
        <begin position="21"/>
        <end position="48"/>
    </location>
</feature>
<accession>A0A6F8PV17</accession>
<sequence length="86" mass="9807">MTENDIQTIKSACVAATSEPLAQLFQRVAQLEKSNERLEEQCKVLREAVFIKQGEKQDAERELFKLSNRLSIIESYLRGEGLPIEP</sequence>
<protein>
    <submittedName>
        <fullName evidence="2">Uncharacterized protein</fullName>
    </submittedName>
</protein>
<evidence type="ECO:0000313" key="3">
    <source>
        <dbReference type="Proteomes" id="UP000501726"/>
    </source>
</evidence>
<organism evidence="2 3">
    <name type="scientific">Thiosulfatimonas sediminis</name>
    <dbReference type="NCBI Taxonomy" id="2675054"/>
    <lineage>
        <taxon>Bacteria</taxon>
        <taxon>Pseudomonadati</taxon>
        <taxon>Pseudomonadota</taxon>
        <taxon>Gammaproteobacteria</taxon>
        <taxon>Thiotrichales</taxon>
        <taxon>Piscirickettsiaceae</taxon>
        <taxon>Thiosulfatimonas</taxon>
    </lineage>
</organism>
<dbReference type="Proteomes" id="UP000501726">
    <property type="component" value="Chromosome"/>
</dbReference>
<keyword evidence="3" id="KW-1185">Reference proteome</keyword>
<dbReference type="AlphaFoldDB" id="A0A6F8PV17"/>
<gene>
    <name evidence="2" type="ORF">THMIRHAS_12500</name>
</gene>
<evidence type="ECO:0000256" key="1">
    <source>
        <dbReference type="SAM" id="Coils"/>
    </source>
</evidence>
<name>A0A6F8PV17_9GAMM</name>
<keyword evidence="1" id="KW-0175">Coiled coil</keyword>
<dbReference type="RefSeq" id="WP_173271974.1">
    <property type="nucleotide sequence ID" value="NZ_AP021889.1"/>
</dbReference>